<dbReference type="Proteomes" id="UP001215598">
    <property type="component" value="Unassembled WGS sequence"/>
</dbReference>
<reference evidence="1" key="1">
    <citation type="submission" date="2023-03" db="EMBL/GenBank/DDBJ databases">
        <title>Massive genome expansion in bonnet fungi (Mycena s.s.) driven by repeated elements and novel gene families across ecological guilds.</title>
        <authorList>
            <consortium name="Lawrence Berkeley National Laboratory"/>
            <person name="Harder C.B."/>
            <person name="Miyauchi S."/>
            <person name="Viragh M."/>
            <person name="Kuo A."/>
            <person name="Thoen E."/>
            <person name="Andreopoulos B."/>
            <person name="Lu D."/>
            <person name="Skrede I."/>
            <person name="Drula E."/>
            <person name="Henrissat B."/>
            <person name="Morin E."/>
            <person name="Kohler A."/>
            <person name="Barry K."/>
            <person name="LaButti K."/>
            <person name="Morin E."/>
            <person name="Salamov A."/>
            <person name="Lipzen A."/>
            <person name="Mereny Z."/>
            <person name="Hegedus B."/>
            <person name="Baldrian P."/>
            <person name="Stursova M."/>
            <person name="Weitz H."/>
            <person name="Taylor A."/>
            <person name="Grigoriev I.V."/>
            <person name="Nagy L.G."/>
            <person name="Martin F."/>
            <person name="Kauserud H."/>
        </authorList>
    </citation>
    <scope>NUCLEOTIDE SEQUENCE</scope>
    <source>
        <strain evidence="1">CBHHK182m</strain>
    </source>
</reference>
<accession>A0AAD7NVY5</accession>
<keyword evidence="2" id="KW-1185">Reference proteome</keyword>
<dbReference type="AlphaFoldDB" id="A0AAD7NVY5"/>
<proteinExistence type="predicted"/>
<gene>
    <name evidence="1" type="ORF">B0H16DRAFT_880371</name>
</gene>
<evidence type="ECO:0000313" key="1">
    <source>
        <dbReference type="EMBL" id="KAJ7778198.1"/>
    </source>
</evidence>
<organism evidence="1 2">
    <name type="scientific">Mycena metata</name>
    <dbReference type="NCBI Taxonomy" id="1033252"/>
    <lineage>
        <taxon>Eukaryota</taxon>
        <taxon>Fungi</taxon>
        <taxon>Dikarya</taxon>
        <taxon>Basidiomycota</taxon>
        <taxon>Agaricomycotina</taxon>
        <taxon>Agaricomycetes</taxon>
        <taxon>Agaricomycetidae</taxon>
        <taxon>Agaricales</taxon>
        <taxon>Marasmiineae</taxon>
        <taxon>Mycenaceae</taxon>
        <taxon>Mycena</taxon>
    </lineage>
</organism>
<comment type="caution">
    <text evidence="1">The sequence shown here is derived from an EMBL/GenBank/DDBJ whole genome shotgun (WGS) entry which is preliminary data.</text>
</comment>
<sequence>MLCLLGGYGVGLLMEQLLWAFVRIPHAASLAIGCQFTLGRYCARSAAAKHMTPTRMLVYRKSSSGVQPSAGKNWPSRCLSRVQLNVSHAEAYGFFAGRFEFL</sequence>
<dbReference type="EMBL" id="JARKIB010000007">
    <property type="protein sequence ID" value="KAJ7778198.1"/>
    <property type="molecule type" value="Genomic_DNA"/>
</dbReference>
<name>A0AAD7NVY5_9AGAR</name>
<protein>
    <submittedName>
        <fullName evidence="1">Uncharacterized protein</fullName>
    </submittedName>
</protein>
<evidence type="ECO:0000313" key="2">
    <source>
        <dbReference type="Proteomes" id="UP001215598"/>
    </source>
</evidence>